<comment type="subcellular location">
    <subcellularLocation>
        <location evidence="1">Cell membrane</location>
        <topology evidence="1">Multi-pass membrane protein</topology>
    </subcellularLocation>
</comment>
<evidence type="ECO:0000256" key="11">
    <source>
        <dbReference type="PROSITE-ProRule" id="PRU00421"/>
    </source>
</evidence>
<dbReference type="AlphaFoldDB" id="A0A4R7ZNS6"/>
<feature type="transmembrane region" description="Helical" evidence="12">
    <location>
        <begin position="369"/>
        <end position="388"/>
    </location>
</feature>
<dbReference type="PROSITE" id="PS51098">
    <property type="entry name" value="PTS_EIIB_TYPE_1"/>
    <property type="match status" value="1"/>
</dbReference>
<evidence type="ECO:0000256" key="5">
    <source>
        <dbReference type="ARBA" id="ARBA00022679"/>
    </source>
</evidence>
<dbReference type="InterPro" id="IPR036878">
    <property type="entry name" value="Glu_permease_IIB"/>
</dbReference>
<organism evidence="16 17">
    <name type="scientific">Breznakia blatticola</name>
    <dbReference type="NCBI Taxonomy" id="1754012"/>
    <lineage>
        <taxon>Bacteria</taxon>
        <taxon>Bacillati</taxon>
        <taxon>Bacillota</taxon>
        <taxon>Erysipelotrichia</taxon>
        <taxon>Erysipelotrichales</taxon>
        <taxon>Erysipelotrichaceae</taxon>
        <taxon>Breznakia</taxon>
    </lineage>
</organism>
<dbReference type="EMBL" id="SODD01000018">
    <property type="protein sequence ID" value="TDW16950.1"/>
    <property type="molecule type" value="Genomic_DNA"/>
</dbReference>
<dbReference type="CDD" id="cd00212">
    <property type="entry name" value="PTS_IIB_glc"/>
    <property type="match status" value="1"/>
</dbReference>
<dbReference type="SUPFAM" id="SSF55604">
    <property type="entry name" value="Glucose permease domain IIB"/>
    <property type="match status" value="1"/>
</dbReference>
<dbReference type="Proteomes" id="UP000294743">
    <property type="component" value="Unassembled WGS sequence"/>
</dbReference>
<evidence type="ECO:0000259" key="15">
    <source>
        <dbReference type="PROSITE" id="PS51103"/>
    </source>
</evidence>
<comment type="caution">
    <text evidence="16">The sequence shown here is derived from an EMBL/GenBank/DDBJ whole genome shotgun (WGS) entry which is preliminary data.</text>
</comment>
<keyword evidence="8" id="KW-0418">Kinase</keyword>
<dbReference type="RefSeq" id="WP_134169565.1">
    <property type="nucleotide sequence ID" value="NZ_SODD01000018.1"/>
</dbReference>
<proteinExistence type="predicted"/>
<evidence type="ECO:0000256" key="12">
    <source>
        <dbReference type="SAM" id="Phobius"/>
    </source>
</evidence>
<keyword evidence="10 12" id="KW-0472">Membrane</keyword>
<dbReference type="PROSITE" id="PS51103">
    <property type="entry name" value="PTS_EIIC_TYPE_1"/>
    <property type="match status" value="1"/>
</dbReference>
<dbReference type="InterPro" id="IPR003352">
    <property type="entry name" value="PTS_EIIC"/>
</dbReference>
<dbReference type="FunFam" id="3.30.1360.60:FF:000001">
    <property type="entry name" value="PTS system glucose-specific IIBC component PtsG"/>
    <property type="match status" value="1"/>
</dbReference>
<evidence type="ECO:0000259" key="13">
    <source>
        <dbReference type="PROSITE" id="PS51093"/>
    </source>
</evidence>
<feature type="transmembrane region" description="Helical" evidence="12">
    <location>
        <begin position="258"/>
        <end position="279"/>
    </location>
</feature>
<dbReference type="InterPro" id="IPR013013">
    <property type="entry name" value="PTS_EIIC_1"/>
</dbReference>
<dbReference type="InterPro" id="IPR011055">
    <property type="entry name" value="Dup_hybrid_motif"/>
</dbReference>
<dbReference type="InterPro" id="IPR001996">
    <property type="entry name" value="PTS_IIB_1"/>
</dbReference>
<keyword evidence="4" id="KW-0762">Sugar transport</keyword>
<gene>
    <name evidence="16" type="ORF">EDD63_11818</name>
</gene>
<feature type="transmembrane region" description="Helical" evidence="12">
    <location>
        <begin position="439"/>
        <end position="463"/>
    </location>
</feature>
<evidence type="ECO:0000256" key="2">
    <source>
        <dbReference type="ARBA" id="ARBA00022448"/>
    </source>
</evidence>
<feature type="transmembrane region" description="Helical" evidence="12">
    <location>
        <begin position="101"/>
        <end position="122"/>
    </location>
</feature>
<feature type="transmembrane region" description="Helical" evidence="12">
    <location>
        <begin position="299"/>
        <end position="322"/>
    </location>
</feature>
<dbReference type="GO" id="GO:0016301">
    <property type="term" value="F:kinase activity"/>
    <property type="evidence" value="ECO:0007669"/>
    <property type="project" value="UniProtKB-KW"/>
</dbReference>
<evidence type="ECO:0000313" key="16">
    <source>
        <dbReference type="EMBL" id="TDW16950.1"/>
    </source>
</evidence>
<dbReference type="PROSITE" id="PS51093">
    <property type="entry name" value="PTS_EIIA_TYPE_1"/>
    <property type="match status" value="1"/>
</dbReference>
<evidence type="ECO:0000256" key="1">
    <source>
        <dbReference type="ARBA" id="ARBA00004651"/>
    </source>
</evidence>
<dbReference type="SUPFAM" id="SSF51261">
    <property type="entry name" value="Duplicated hybrid motif"/>
    <property type="match status" value="1"/>
</dbReference>
<dbReference type="PANTHER" id="PTHR30175">
    <property type="entry name" value="PHOSPHOTRANSFERASE SYSTEM TRANSPORT PROTEIN"/>
    <property type="match status" value="1"/>
</dbReference>
<dbReference type="GO" id="GO:0005886">
    <property type="term" value="C:plasma membrane"/>
    <property type="evidence" value="ECO:0007669"/>
    <property type="project" value="UniProtKB-SubCell"/>
</dbReference>
<protein>
    <submittedName>
        <fullName evidence="16">PTS system beta-glucoside-specific IIA component (Glc family) /PTS system beta-glucoside-specific IIB component (Glc family) /PTS system beta-glucoside-specific IIC component (Glc family)</fullName>
    </submittedName>
</protein>
<name>A0A4R7ZNS6_9FIRM</name>
<evidence type="ECO:0000256" key="10">
    <source>
        <dbReference type="ARBA" id="ARBA00023136"/>
    </source>
</evidence>
<dbReference type="InterPro" id="IPR050558">
    <property type="entry name" value="PTS_Sugar-Specific_Components"/>
</dbReference>
<dbReference type="GO" id="GO:0009401">
    <property type="term" value="P:phosphoenolpyruvate-dependent sugar phosphotransferase system"/>
    <property type="evidence" value="ECO:0007669"/>
    <property type="project" value="UniProtKB-KW"/>
</dbReference>
<accession>A0A4R7ZNS6</accession>
<feature type="active site" description="Phosphocysteine intermediate; for EIIB activity" evidence="11">
    <location>
        <position position="27"/>
    </location>
</feature>
<dbReference type="GO" id="GO:0008982">
    <property type="term" value="F:protein-N(PI)-phosphohistidine-sugar phosphotransferase activity"/>
    <property type="evidence" value="ECO:0007669"/>
    <property type="project" value="InterPro"/>
</dbReference>
<keyword evidence="17" id="KW-1185">Reference proteome</keyword>
<dbReference type="PROSITE" id="PS01035">
    <property type="entry name" value="PTS_EIIB_TYPE_1_CYS"/>
    <property type="match status" value="1"/>
</dbReference>
<keyword evidence="5" id="KW-0808">Transferase</keyword>
<keyword evidence="2" id="KW-0813">Transport</keyword>
<dbReference type="GO" id="GO:0090589">
    <property type="term" value="F:protein-phosphocysteine-trehalose phosphotransferase system transporter activity"/>
    <property type="evidence" value="ECO:0007669"/>
    <property type="project" value="TreeGrafter"/>
</dbReference>
<feature type="transmembrane region" description="Helical" evidence="12">
    <location>
        <begin position="334"/>
        <end position="357"/>
    </location>
</feature>
<feature type="transmembrane region" description="Helical" evidence="12">
    <location>
        <begin position="142"/>
        <end position="162"/>
    </location>
</feature>
<evidence type="ECO:0000256" key="6">
    <source>
        <dbReference type="ARBA" id="ARBA00022683"/>
    </source>
</evidence>
<feature type="domain" description="PTS EIIC type-1" evidence="15">
    <location>
        <begin position="103"/>
        <end position="474"/>
    </location>
</feature>
<dbReference type="InterPro" id="IPR011297">
    <property type="entry name" value="PTS_IIABC_b_glu"/>
</dbReference>
<feature type="transmembrane region" description="Helical" evidence="12">
    <location>
        <begin position="169"/>
        <end position="187"/>
    </location>
</feature>
<dbReference type="GO" id="GO:0015771">
    <property type="term" value="P:trehalose transport"/>
    <property type="evidence" value="ECO:0007669"/>
    <property type="project" value="TreeGrafter"/>
</dbReference>
<evidence type="ECO:0000313" key="17">
    <source>
        <dbReference type="Proteomes" id="UP000294743"/>
    </source>
</evidence>
<dbReference type="InterPro" id="IPR001127">
    <property type="entry name" value="PTS_EIIA_1_perm"/>
</dbReference>
<evidence type="ECO:0000256" key="3">
    <source>
        <dbReference type="ARBA" id="ARBA00022475"/>
    </source>
</evidence>
<dbReference type="OrthoDB" id="9769191at2"/>
<dbReference type="PANTHER" id="PTHR30175:SF1">
    <property type="entry name" value="PTS SYSTEM ARBUTIN-, CELLOBIOSE-, AND SALICIN-SPECIFIC EIIBC COMPONENT-RELATED"/>
    <property type="match status" value="1"/>
</dbReference>
<reference evidence="16 17" key="1">
    <citation type="submission" date="2019-03" db="EMBL/GenBank/DDBJ databases">
        <title>Genomic Encyclopedia of Type Strains, Phase IV (KMG-IV): sequencing the most valuable type-strain genomes for metagenomic binning, comparative biology and taxonomic classification.</title>
        <authorList>
            <person name="Goeker M."/>
        </authorList>
    </citation>
    <scope>NUCLEOTIDE SEQUENCE [LARGE SCALE GENOMIC DNA]</scope>
    <source>
        <strain evidence="16 17">DSM 28867</strain>
    </source>
</reference>
<dbReference type="PROSITE" id="PS00371">
    <property type="entry name" value="PTS_EIIA_TYPE_1_HIS"/>
    <property type="match status" value="1"/>
</dbReference>
<dbReference type="Pfam" id="PF02378">
    <property type="entry name" value="PTS_EIIC"/>
    <property type="match status" value="1"/>
</dbReference>
<feature type="transmembrane region" description="Helical" evidence="12">
    <location>
        <begin position="395"/>
        <end position="419"/>
    </location>
</feature>
<keyword evidence="3" id="KW-1003">Cell membrane</keyword>
<sequence>MGKYEVLAKRIVKEVGGAENINALTHCITRLRFKLKDESKANDQAFENMDGVVRLIKSGGQYQVVIGNHVGNVYADVVRFAGLDGDSTDTQTETKGIFNKLIDIISGCFQPIIAPLCAVGMIKGLNSLLLFFELYTNTSGTYIILNAIGDSLFYFMPIIIGYSASKKFGLHPIVGMIIGATLCYPAIQANTLKAGEPIGQLFTGSMFQNDYFLDFVGIPFMANNYTSSVVPVIVVVALASKVQNLGKRFIPEIIQNFFVPFFTLLVSLPIGLLVIGPIIVLLTNALGDAFMNLLAFSPIIYGAVIGFVWQVLVIFGLHWALIPLALIQLGDTGVTTIIVSMFAASFAQTAVVAAMYFKLKDKKLKDLCIPAVISGICGITEPAIYGITLPKKKPFIYSMIAASIGGVIIAVMNVEAYNMGGMGIFGVVRFINPTTGSPWYMYVVLLAIAVSMIIGFVLTFFFWKDDTVVAQEPETKSVKNEKVISPIAGSVLQLNEISDPAFESLGNGVVIMPEEGKVYAPFDGTIATLFPTKHAIGIVSDNGMELLIHVGIDTVELDGKHFEAFVKQGDAVKQGDLLLEFDMKAIEEAGYTLVSPIVITNTNAYKNINLVKADKVAKQELLFDALV</sequence>
<dbReference type="NCBIfam" id="TIGR00830">
    <property type="entry name" value="PTBA"/>
    <property type="match status" value="1"/>
</dbReference>
<feature type="domain" description="PTS EIIA type-1" evidence="13">
    <location>
        <begin position="499"/>
        <end position="601"/>
    </location>
</feature>
<dbReference type="Gene3D" id="3.30.1360.60">
    <property type="entry name" value="Glucose permease domain IIB"/>
    <property type="match status" value="1"/>
</dbReference>
<evidence type="ECO:0000256" key="7">
    <source>
        <dbReference type="ARBA" id="ARBA00022692"/>
    </source>
</evidence>
<dbReference type="FunFam" id="2.70.70.10:FF:000001">
    <property type="entry name" value="PTS system glucose-specific IIA component"/>
    <property type="match status" value="1"/>
</dbReference>
<dbReference type="Pfam" id="PF00358">
    <property type="entry name" value="PTS_EIIA_1"/>
    <property type="match status" value="1"/>
</dbReference>
<dbReference type="NCBIfam" id="TIGR01995">
    <property type="entry name" value="PTS-II-ABC-beta"/>
    <property type="match status" value="1"/>
</dbReference>
<evidence type="ECO:0000256" key="8">
    <source>
        <dbReference type="ARBA" id="ARBA00022777"/>
    </source>
</evidence>
<dbReference type="Gene3D" id="2.70.70.10">
    <property type="entry name" value="Glucose Permease (Domain IIA)"/>
    <property type="match status" value="1"/>
</dbReference>
<keyword evidence="6" id="KW-0598">Phosphotransferase system</keyword>
<dbReference type="Pfam" id="PF00367">
    <property type="entry name" value="PTS_EIIB"/>
    <property type="match status" value="1"/>
</dbReference>
<feature type="domain" description="PTS EIIB type-1" evidence="14">
    <location>
        <begin position="5"/>
        <end position="87"/>
    </location>
</feature>
<keyword evidence="7 12" id="KW-0812">Transmembrane</keyword>
<keyword evidence="9 12" id="KW-1133">Transmembrane helix</keyword>
<feature type="transmembrane region" description="Helical" evidence="12">
    <location>
        <begin position="215"/>
        <end position="238"/>
    </location>
</feature>
<evidence type="ECO:0000259" key="14">
    <source>
        <dbReference type="PROSITE" id="PS51098"/>
    </source>
</evidence>
<evidence type="ECO:0000256" key="4">
    <source>
        <dbReference type="ARBA" id="ARBA00022597"/>
    </source>
</evidence>
<dbReference type="InterPro" id="IPR018113">
    <property type="entry name" value="PTrfase_EIIB_Cys"/>
</dbReference>
<evidence type="ECO:0000256" key="9">
    <source>
        <dbReference type="ARBA" id="ARBA00022989"/>
    </source>
</evidence>